<keyword evidence="3" id="KW-1185">Reference proteome</keyword>
<dbReference type="EMBL" id="JAOYFB010000036">
    <property type="protein sequence ID" value="KAK4019808.1"/>
    <property type="molecule type" value="Genomic_DNA"/>
</dbReference>
<reference evidence="2 3" key="1">
    <citation type="journal article" date="2023" name="Nucleic Acids Res.">
        <title>The hologenome of Daphnia magna reveals possible DNA methylation and microbiome-mediated evolution of the host genome.</title>
        <authorList>
            <person name="Chaturvedi A."/>
            <person name="Li X."/>
            <person name="Dhandapani V."/>
            <person name="Marshall H."/>
            <person name="Kissane S."/>
            <person name="Cuenca-Cambronero M."/>
            <person name="Asole G."/>
            <person name="Calvet F."/>
            <person name="Ruiz-Romero M."/>
            <person name="Marangio P."/>
            <person name="Guigo R."/>
            <person name="Rago D."/>
            <person name="Mirbahai L."/>
            <person name="Eastwood N."/>
            <person name="Colbourne J.K."/>
            <person name="Zhou J."/>
            <person name="Mallon E."/>
            <person name="Orsini L."/>
        </authorList>
    </citation>
    <scope>NUCLEOTIDE SEQUENCE [LARGE SCALE GENOMIC DNA]</scope>
    <source>
        <strain evidence="2">LRV0_1</strain>
    </source>
</reference>
<name>A0ABR0A4A6_9CRUS</name>
<comment type="caution">
    <text evidence="2">The sequence shown here is derived from an EMBL/GenBank/DDBJ whole genome shotgun (WGS) entry which is preliminary data.</text>
</comment>
<evidence type="ECO:0000313" key="3">
    <source>
        <dbReference type="Proteomes" id="UP001234178"/>
    </source>
</evidence>
<evidence type="ECO:0000313" key="2">
    <source>
        <dbReference type="EMBL" id="KAK4019808.1"/>
    </source>
</evidence>
<organism evidence="2 3">
    <name type="scientific">Daphnia magna</name>
    <dbReference type="NCBI Taxonomy" id="35525"/>
    <lineage>
        <taxon>Eukaryota</taxon>
        <taxon>Metazoa</taxon>
        <taxon>Ecdysozoa</taxon>
        <taxon>Arthropoda</taxon>
        <taxon>Crustacea</taxon>
        <taxon>Branchiopoda</taxon>
        <taxon>Diplostraca</taxon>
        <taxon>Cladocera</taxon>
        <taxon>Anomopoda</taxon>
        <taxon>Daphniidae</taxon>
        <taxon>Daphnia</taxon>
    </lineage>
</organism>
<gene>
    <name evidence="2" type="ORF">OUZ56_001815</name>
</gene>
<accession>A0ABR0A4A6</accession>
<dbReference type="Proteomes" id="UP001234178">
    <property type="component" value="Unassembled WGS sequence"/>
</dbReference>
<protein>
    <submittedName>
        <fullName evidence="2">Uncharacterized protein</fullName>
    </submittedName>
</protein>
<feature type="region of interest" description="Disordered" evidence="1">
    <location>
        <begin position="23"/>
        <end position="43"/>
    </location>
</feature>
<proteinExistence type="predicted"/>
<evidence type="ECO:0000256" key="1">
    <source>
        <dbReference type="SAM" id="MobiDB-lite"/>
    </source>
</evidence>
<sequence>MSNGSFPCILSIKATLQSYIRKGRNNVPSRPNGSRGGPCSSASNEPLMPSLLLHLLLTGRSVQVSSGFLATK</sequence>